<dbReference type="SUPFAM" id="SSF48150">
    <property type="entry name" value="DNA-glycosylase"/>
    <property type="match status" value="1"/>
</dbReference>
<proteinExistence type="predicted"/>
<dbReference type="GO" id="GO:0006307">
    <property type="term" value="P:DNA alkylation repair"/>
    <property type="evidence" value="ECO:0007669"/>
    <property type="project" value="TreeGrafter"/>
</dbReference>
<gene>
    <name evidence="5" type="ORF">E1161_02575</name>
</gene>
<dbReference type="OrthoDB" id="5501430at2"/>
<keyword evidence="4" id="KW-0234">DNA repair</keyword>
<dbReference type="GO" id="GO:0008725">
    <property type="term" value="F:DNA-3-methyladenine glycosylase activity"/>
    <property type="evidence" value="ECO:0007669"/>
    <property type="project" value="TreeGrafter"/>
</dbReference>
<name>A0A4R4V3W9_9PSEU</name>
<sequence>MNEPLTRDWHHDYPLDLVRVLSPLRRGSGDPTTRVEPGELWWASTTADGPATLRLRRASKGTIRASAWGPGAEAVLEGVPDLLGASDDDSGFSPAHDVVTRGVRAASGMRLCSSGRVWDVLVAAILEQKVTNREAWRSWRELCRRFGHPAPGPVEELWTVPDPRQVREIRDWEWHRAGIDGARRRTLLAAASSARSLEKAVVLRGEPGRNLLQKIPGIGPWTAAEVAQRAWGDPDAVSVGDFHLPTIVGTALVGRPLDDEGMLRVLSPYEGHRHRAVRYLAAAGVNRPRYAPRFPVRDYRAF</sequence>
<dbReference type="PANTHER" id="PTHR43003:SF6">
    <property type="entry name" value="DNA GLYCOSYLASE"/>
    <property type="match status" value="1"/>
</dbReference>
<dbReference type="InterPro" id="IPR011257">
    <property type="entry name" value="DNA_glycosylase"/>
</dbReference>
<comment type="catalytic activity">
    <reaction evidence="1">
        <text>Hydrolysis of alkylated DNA, releasing 3-methyladenine, 3-methylguanine, 7-methylguanine and 7-methyladenine.</text>
        <dbReference type="EC" id="3.2.2.21"/>
    </reaction>
</comment>
<dbReference type="GO" id="GO:0032993">
    <property type="term" value="C:protein-DNA complex"/>
    <property type="evidence" value="ECO:0007669"/>
    <property type="project" value="TreeGrafter"/>
</dbReference>
<evidence type="ECO:0000313" key="5">
    <source>
        <dbReference type="EMBL" id="TDC96384.1"/>
    </source>
</evidence>
<evidence type="ECO:0000256" key="1">
    <source>
        <dbReference type="ARBA" id="ARBA00000086"/>
    </source>
</evidence>
<dbReference type="InterPro" id="IPR051912">
    <property type="entry name" value="Alkylbase_DNA_Glycosylase/TA"/>
</dbReference>
<comment type="caution">
    <text evidence="5">The sequence shown here is derived from an EMBL/GenBank/DDBJ whole genome shotgun (WGS) entry which is preliminary data.</text>
</comment>
<dbReference type="AlphaFoldDB" id="A0A4R4V3W9"/>
<dbReference type="EC" id="3.2.2.21" evidence="2"/>
<evidence type="ECO:0000256" key="2">
    <source>
        <dbReference type="ARBA" id="ARBA00012000"/>
    </source>
</evidence>
<dbReference type="GO" id="GO:0043916">
    <property type="term" value="F:DNA-7-methylguanine glycosylase activity"/>
    <property type="evidence" value="ECO:0007669"/>
    <property type="project" value="TreeGrafter"/>
</dbReference>
<dbReference type="InterPro" id="IPR003265">
    <property type="entry name" value="HhH-GPD_domain"/>
</dbReference>
<reference evidence="5 6" key="1">
    <citation type="submission" date="2019-03" db="EMBL/GenBank/DDBJ databases">
        <title>Draft genome sequences of novel Actinobacteria.</title>
        <authorList>
            <person name="Sahin N."/>
            <person name="Ay H."/>
            <person name="Saygin H."/>
        </authorList>
    </citation>
    <scope>NUCLEOTIDE SEQUENCE [LARGE SCALE GENOMIC DNA]</scope>
    <source>
        <strain evidence="5 6">16K404</strain>
    </source>
</reference>
<keyword evidence="6" id="KW-1185">Reference proteome</keyword>
<dbReference type="CDD" id="cd00056">
    <property type="entry name" value="ENDO3c"/>
    <property type="match status" value="1"/>
</dbReference>
<evidence type="ECO:0000313" key="6">
    <source>
        <dbReference type="Proteomes" id="UP000294744"/>
    </source>
</evidence>
<dbReference type="GO" id="GO:0005737">
    <property type="term" value="C:cytoplasm"/>
    <property type="evidence" value="ECO:0007669"/>
    <property type="project" value="TreeGrafter"/>
</dbReference>
<protein>
    <recommendedName>
        <fullName evidence="2">DNA-3-methyladenine glycosylase II</fullName>
        <ecNumber evidence="2">3.2.2.21</ecNumber>
    </recommendedName>
</protein>
<dbReference type="PANTHER" id="PTHR43003">
    <property type="entry name" value="DNA-3-METHYLADENINE GLYCOSYLASE"/>
    <property type="match status" value="1"/>
</dbReference>
<dbReference type="GO" id="GO:0006285">
    <property type="term" value="P:base-excision repair, AP site formation"/>
    <property type="evidence" value="ECO:0007669"/>
    <property type="project" value="TreeGrafter"/>
</dbReference>
<accession>A0A4R4V3W9</accession>
<keyword evidence="3" id="KW-0227">DNA damage</keyword>
<dbReference type="EMBL" id="SMKV01000002">
    <property type="protein sequence ID" value="TDC96384.1"/>
    <property type="molecule type" value="Genomic_DNA"/>
</dbReference>
<evidence type="ECO:0000256" key="4">
    <source>
        <dbReference type="ARBA" id="ARBA00023204"/>
    </source>
</evidence>
<dbReference type="Proteomes" id="UP000294744">
    <property type="component" value="Unassembled WGS sequence"/>
</dbReference>
<organism evidence="5 6">
    <name type="scientific">Saccharopolyspora aridisoli</name>
    <dbReference type="NCBI Taxonomy" id="2530385"/>
    <lineage>
        <taxon>Bacteria</taxon>
        <taxon>Bacillati</taxon>
        <taxon>Actinomycetota</taxon>
        <taxon>Actinomycetes</taxon>
        <taxon>Pseudonocardiales</taxon>
        <taxon>Pseudonocardiaceae</taxon>
        <taxon>Saccharopolyspora</taxon>
    </lineage>
</organism>
<dbReference type="RefSeq" id="WP_132619116.1">
    <property type="nucleotide sequence ID" value="NZ_SMKV01000002.1"/>
</dbReference>
<evidence type="ECO:0000256" key="3">
    <source>
        <dbReference type="ARBA" id="ARBA00022763"/>
    </source>
</evidence>
<dbReference type="Gene3D" id="1.10.340.30">
    <property type="entry name" value="Hypothetical protein, domain 2"/>
    <property type="match status" value="1"/>
</dbReference>
<dbReference type="GO" id="GO:0032131">
    <property type="term" value="F:alkylated DNA binding"/>
    <property type="evidence" value="ECO:0007669"/>
    <property type="project" value="TreeGrafter"/>
</dbReference>